<evidence type="ECO:0000313" key="2">
    <source>
        <dbReference type="EMBL" id="CAD9142146.1"/>
    </source>
</evidence>
<accession>A0A7S1QL83</accession>
<evidence type="ECO:0000256" key="1">
    <source>
        <dbReference type="SAM" id="MobiDB-lite"/>
    </source>
</evidence>
<name>A0A7S1QL83_ALECA</name>
<reference evidence="2" key="1">
    <citation type="submission" date="2021-01" db="EMBL/GenBank/DDBJ databases">
        <authorList>
            <person name="Corre E."/>
            <person name="Pelletier E."/>
            <person name="Niang G."/>
            <person name="Scheremetjew M."/>
            <person name="Finn R."/>
            <person name="Kale V."/>
            <person name="Holt S."/>
            <person name="Cochrane G."/>
            <person name="Meng A."/>
            <person name="Brown T."/>
            <person name="Cohen L."/>
        </authorList>
    </citation>
    <scope>NUCLEOTIDE SEQUENCE</scope>
    <source>
        <strain evidence="2">OF101</strain>
    </source>
</reference>
<protein>
    <submittedName>
        <fullName evidence="2">Uncharacterized protein</fullName>
    </submittedName>
</protein>
<dbReference type="EMBL" id="HBGE01045546">
    <property type="protein sequence ID" value="CAD9142146.1"/>
    <property type="molecule type" value="Transcribed_RNA"/>
</dbReference>
<gene>
    <name evidence="2" type="ORF">ACAT0790_LOCUS27495</name>
</gene>
<proteinExistence type="predicted"/>
<organism evidence="2">
    <name type="scientific">Alexandrium catenella</name>
    <name type="common">Red tide dinoflagellate</name>
    <name type="synonym">Gonyaulax catenella</name>
    <dbReference type="NCBI Taxonomy" id="2925"/>
    <lineage>
        <taxon>Eukaryota</taxon>
        <taxon>Sar</taxon>
        <taxon>Alveolata</taxon>
        <taxon>Dinophyceae</taxon>
        <taxon>Gonyaulacales</taxon>
        <taxon>Pyrocystaceae</taxon>
        <taxon>Alexandrium</taxon>
    </lineage>
</organism>
<feature type="region of interest" description="Disordered" evidence="1">
    <location>
        <begin position="298"/>
        <end position="317"/>
    </location>
</feature>
<sequence length="424" mass="46442">MAEEEDGALNKLADALEKCVALRNVPDFRLDEPESEAWEALRMAVTSARRAPAVLDLPQSSSDSMAAALELLAKTWHKRKALRGRAVACLSQLLGRDPWLLVAQHRPEVREALAEVLEGQPELQARMDCIVSTPSVASSEPRPRRSSRSAETELVGIHEMLRSGRDTMHGFHWQFPREPLSTKLDTATEAFMAFYDGLNRLTIIRRDAGNGGPAAGPDLGIEPGDWPGVLSFLASMYSCESRTSYRGRVKFVAAKLEELSAGFASAAADAEQGESGARFWSTPANVEAASEEVRQAEVEAEGDNPDNPVAQPEVQGVDRGESARLMELLQGVREGFGKLGILNTLDQELALYAEETRRELRLKSGEAMTLDIEAEQATIRINFIGLFGLTSPRTRLARVTLRHRQYYCIEKDAGGNTVAVALEA</sequence>
<dbReference type="AlphaFoldDB" id="A0A7S1QL83"/>